<dbReference type="GO" id="GO:0050501">
    <property type="term" value="F:hyaluronan synthase activity"/>
    <property type="evidence" value="ECO:0007669"/>
    <property type="project" value="TreeGrafter"/>
</dbReference>
<dbReference type="InterPro" id="IPR000757">
    <property type="entry name" value="Beta-glucanase-like"/>
</dbReference>
<dbReference type="GO" id="GO:0085029">
    <property type="term" value="P:extracellular matrix assembly"/>
    <property type="evidence" value="ECO:0007669"/>
    <property type="project" value="TreeGrafter"/>
</dbReference>
<feature type="domain" description="GH16" evidence="8">
    <location>
        <begin position="71"/>
        <end position="340"/>
    </location>
</feature>
<dbReference type="GO" id="GO:0005886">
    <property type="term" value="C:plasma membrane"/>
    <property type="evidence" value="ECO:0007669"/>
    <property type="project" value="UniProtKB-SubCell"/>
</dbReference>
<accession>A0AAD5XKD3</accession>
<feature type="transmembrane region" description="Helical" evidence="7">
    <location>
        <begin position="862"/>
        <end position="883"/>
    </location>
</feature>
<evidence type="ECO:0000256" key="2">
    <source>
        <dbReference type="ARBA" id="ARBA00022475"/>
    </source>
</evidence>
<keyword evidence="7" id="KW-0812">Transmembrane</keyword>
<evidence type="ECO:0000256" key="3">
    <source>
        <dbReference type="ARBA" id="ARBA00022676"/>
    </source>
</evidence>
<dbReference type="GO" id="GO:0004553">
    <property type="term" value="F:hydrolase activity, hydrolyzing O-glycosyl compounds"/>
    <property type="evidence" value="ECO:0007669"/>
    <property type="project" value="InterPro"/>
</dbReference>
<sequence>MNAPGTTTTNSAVNDNLTSTNTTTIAAVTSPTDSVAVQINDNTTTVVNTTPTDAGNTGNNGTSAGEVTTATTTTFATLPFDDTEGFVTSVFAETFTGSALNTTRWTIAGSTCKNTLRTMGQLYANNSAPLSFSAEGVMLSVLDTPVSLDNCEQDYSLANIAKNYTSSRFFSSECYSHGIFEVIAKMPNGTYIWPAIWLECYNCTDATYFEIDIIETYGPRLGYSGEMSAFYNKNTTGDHSQNYISETHDLINQFHNYTVVWVNGFIGFFFDGSEIGQFNYSAIHEASHLDEGCATLNINLALEGTARDGIPPNYSELAADEPNWSPLSVRSIKIFQGPNSSDTIYTSRCISYACTHIPVAPSQILRQTEEIPVAVAIGVFLIILVLIGFGKCSKLSIINALRAFWTAIIILAILSPAIVGYFLHWEVFAKGVYALGTYGIFTMVHYSVQIFCVILHKIRLSKAAKIKARNPDVTPPVTAISNAVYREDPALFEQCMRSIRDMKRQNNKYIIVVADGQRPEEEYLLDIFLNVFPENSIIMRLDSLENRRALRIPLNNFGKPYSAIFVTQPWGGKREAMYTAMALVINDPDVKAMLTTDSDTVFDRNALNALSYELRNPLVGAVAGECRIINRWDSFVSYVSDVRYNFAFNIERACQSLHYAVVCVSGPIGMYRTQGLEKIMDKWVNQRFMKTKCTYGDDRHLTNLFLNEGWKIVYTPDAFCYTESPSTILAFFKQQTRWCKSFYREFAWSMPSFHKQSLWFGYEMTFQLIYPFLLLYWQLIILFTGTYVDQLLTVTIIVAFAMLKATAAYVIGGCKNPKLFYYPFHFLFFITVLFPAKLLALVTLWDMSWGTRGMGVDWMNRLLLAVWNLMLLFGVALSVRNIVADGLITVLNQSMVLPWEYVVGSVFFIALVMYLVYLVSKYHALRAKKKNWEVEIDNDFPIREAKRIVPR</sequence>
<dbReference type="AlphaFoldDB" id="A0AAD5XKD3"/>
<feature type="transmembrane region" description="Helical" evidence="7">
    <location>
        <begin position="819"/>
        <end position="842"/>
    </location>
</feature>
<keyword evidence="2" id="KW-1003">Cell membrane</keyword>
<comment type="subcellular location">
    <subcellularLocation>
        <location evidence="1">Cell membrane</location>
    </subcellularLocation>
</comment>
<feature type="transmembrane region" description="Helical" evidence="7">
    <location>
        <begin position="401"/>
        <end position="423"/>
    </location>
</feature>
<dbReference type="Proteomes" id="UP001211907">
    <property type="component" value="Unassembled WGS sequence"/>
</dbReference>
<dbReference type="PANTHER" id="PTHR22913:SF12">
    <property type="entry name" value="MANNURONAN SYNTHASE"/>
    <property type="match status" value="1"/>
</dbReference>
<dbReference type="SUPFAM" id="SSF49899">
    <property type="entry name" value="Concanavalin A-like lectins/glucanases"/>
    <property type="match status" value="1"/>
</dbReference>
<gene>
    <name evidence="9" type="primary">HAS3_1</name>
    <name evidence="9" type="ORF">HK100_010160</name>
</gene>
<evidence type="ECO:0000259" key="8">
    <source>
        <dbReference type="PROSITE" id="PS51762"/>
    </source>
</evidence>
<keyword evidence="5 7" id="KW-0472">Membrane</keyword>
<keyword evidence="7" id="KW-1133">Transmembrane helix</keyword>
<evidence type="ECO:0000313" key="9">
    <source>
        <dbReference type="EMBL" id="KAJ3140367.1"/>
    </source>
</evidence>
<comment type="caution">
    <text evidence="9">The sequence shown here is derived from an EMBL/GenBank/DDBJ whole genome shotgun (WGS) entry which is preliminary data.</text>
</comment>
<organism evidence="9 10">
    <name type="scientific">Physocladia obscura</name>
    <dbReference type="NCBI Taxonomy" id="109957"/>
    <lineage>
        <taxon>Eukaryota</taxon>
        <taxon>Fungi</taxon>
        <taxon>Fungi incertae sedis</taxon>
        <taxon>Chytridiomycota</taxon>
        <taxon>Chytridiomycota incertae sedis</taxon>
        <taxon>Chytridiomycetes</taxon>
        <taxon>Chytridiales</taxon>
        <taxon>Chytriomycetaceae</taxon>
        <taxon>Physocladia</taxon>
    </lineage>
</organism>
<dbReference type="PROSITE" id="PS51762">
    <property type="entry name" value="GH16_2"/>
    <property type="match status" value="1"/>
</dbReference>
<dbReference type="Gene3D" id="2.60.120.200">
    <property type="match status" value="1"/>
</dbReference>
<evidence type="ECO:0000256" key="5">
    <source>
        <dbReference type="ARBA" id="ARBA00023136"/>
    </source>
</evidence>
<evidence type="ECO:0000256" key="6">
    <source>
        <dbReference type="SAM" id="MobiDB-lite"/>
    </source>
</evidence>
<dbReference type="SUPFAM" id="SSF53448">
    <property type="entry name" value="Nucleotide-diphospho-sugar transferases"/>
    <property type="match status" value="1"/>
</dbReference>
<reference evidence="9" key="1">
    <citation type="submission" date="2020-05" db="EMBL/GenBank/DDBJ databases">
        <title>Phylogenomic resolution of chytrid fungi.</title>
        <authorList>
            <person name="Stajich J.E."/>
            <person name="Amses K."/>
            <person name="Simmons R."/>
            <person name="Seto K."/>
            <person name="Myers J."/>
            <person name="Bonds A."/>
            <person name="Quandt C.A."/>
            <person name="Barry K."/>
            <person name="Liu P."/>
            <person name="Grigoriev I."/>
            <person name="Longcore J.E."/>
            <person name="James T.Y."/>
        </authorList>
    </citation>
    <scope>NUCLEOTIDE SEQUENCE</scope>
    <source>
        <strain evidence="9">JEL0513</strain>
    </source>
</reference>
<name>A0AAD5XKD3_9FUNG</name>
<keyword evidence="4" id="KW-0808">Transferase</keyword>
<evidence type="ECO:0000256" key="7">
    <source>
        <dbReference type="SAM" id="Phobius"/>
    </source>
</evidence>
<evidence type="ECO:0000256" key="4">
    <source>
        <dbReference type="ARBA" id="ARBA00022679"/>
    </source>
</evidence>
<feature type="transmembrane region" description="Helical" evidence="7">
    <location>
        <begin position="768"/>
        <end position="788"/>
    </location>
</feature>
<keyword evidence="10" id="KW-1185">Reference proteome</keyword>
<dbReference type="PANTHER" id="PTHR22913">
    <property type="entry name" value="HYALURONAN SYNTHASE"/>
    <property type="match status" value="1"/>
</dbReference>
<protein>
    <submittedName>
        <fullName evidence="9">Hyaluronan synthase 3</fullName>
    </submittedName>
</protein>
<dbReference type="EMBL" id="JADGJH010000055">
    <property type="protein sequence ID" value="KAJ3140367.1"/>
    <property type="molecule type" value="Genomic_DNA"/>
</dbReference>
<dbReference type="InterPro" id="IPR013320">
    <property type="entry name" value="ConA-like_dom_sf"/>
</dbReference>
<proteinExistence type="predicted"/>
<feature type="region of interest" description="Disordered" evidence="6">
    <location>
        <begin position="47"/>
        <end position="66"/>
    </location>
</feature>
<evidence type="ECO:0000313" key="10">
    <source>
        <dbReference type="Proteomes" id="UP001211907"/>
    </source>
</evidence>
<feature type="transmembrane region" description="Helical" evidence="7">
    <location>
        <begin position="895"/>
        <end position="917"/>
    </location>
</feature>
<dbReference type="Gene3D" id="3.90.550.10">
    <property type="entry name" value="Spore Coat Polysaccharide Biosynthesis Protein SpsA, Chain A"/>
    <property type="match status" value="1"/>
</dbReference>
<dbReference type="GO" id="GO:0030213">
    <property type="term" value="P:hyaluronan biosynthetic process"/>
    <property type="evidence" value="ECO:0007669"/>
    <property type="project" value="TreeGrafter"/>
</dbReference>
<feature type="transmembrane region" description="Helical" evidence="7">
    <location>
        <begin position="371"/>
        <end position="389"/>
    </location>
</feature>
<dbReference type="InterPro" id="IPR029044">
    <property type="entry name" value="Nucleotide-diphossugar_trans"/>
</dbReference>
<feature type="transmembrane region" description="Helical" evidence="7">
    <location>
        <begin position="435"/>
        <end position="455"/>
    </location>
</feature>
<evidence type="ECO:0000256" key="1">
    <source>
        <dbReference type="ARBA" id="ARBA00004236"/>
    </source>
</evidence>
<dbReference type="Pfam" id="PF00722">
    <property type="entry name" value="Glyco_hydro_16"/>
    <property type="match status" value="1"/>
</dbReference>
<dbReference type="GO" id="GO:0005975">
    <property type="term" value="P:carbohydrate metabolic process"/>
    <property type="evidence" value="ECO:0007669"/>
    <property type="project" value="InterPro"/>
</dbReference>
<dbReference type="Pfam" id="PF13641">
    <property type="entry name" value="Glyco_tranf_2_3"/>
    <property type="match status" value="1"/>
</dbReference>
<keyword evidence="3" id="KW-0328">Glycosyltransferase</keyword>
<feature type="transmembrane region" description="Helical" evidence="7">
    <location>
        <begin position="794"/>
        <end position="812"/>
    </location>
</feature>